<evidence type="ECO:0000256" key="5">
    <source>
        <dbReference type="ARBA" id="ARBA00022692"/>
    </source>
</evidence>
<feature type="transmembrane region" description="Helical" evidence="9">
    <location>
        <begin position="64"/>
        <end position="82"/>
    </location>
</feature>
<keyword evidence="4" id="KW-0997">Cell inner membrane</keyword>
<evidence type="ECO:0000256" key="2">
    <source>
        <dbReference type="ARBA" id="ARBA00022448"/>
    </source>
</evidence>
<dbReference type="InterPro" id="IPR007272">
    <property type="entry name" value="Sulf_transp_TsuA/YedE"/>
</dbReference>
<evidence type="ECO:0000256" key="4">
    <source>
        <dbReference type="ARBA" id="ARBA00022519"/>
    </source>
</evidence>
<dbReference type="Proteomes" id="UP000807825">
    <property type="component" value="Unassembled WGS sequence"/>
</dbReference>
<keyword evidence="7 9" id="KW-0472">Membrane</keyword>
<dbReference type="AlphaFoldDB" id="A0A9D6Z7W5"/>
<feature type="non-terminal residue" evidence="10">
    <location>
        <position position="1"/>
    </location>
</feature>
<sequence>APSAVEQHPYYKEFYKAGGKHPFMNWIVFEVLGVFIGGLVAVLTARRFRPGVGRGPTASIGLRLSLALIGGIIGGIGTRFALGCTSGQALSGGATMAVGSWVFMMAVFATAFVTAYFVRREWS</sequence>
<evidence type="ECO:0000256" key="8">
    <source>
        <dbReference type="ARBA" id="ARBA00035655"/>
    </source>
</evidence>
<comment type="subcellular location">
    <subcellularLocation>
        <location evidence="1">Cell inner membrane</location>
        <topology evidence="1">Multi-pass membrane protein</topology>
    </subcellularLocation>
</comment>
<evidence type="ECO:0000256" key="1">
    <source>
        <dbReference type="ARBA" id="ARBA00004429"/>
    </source>
</evidence>
<name>A0A9D6Z7W5_9BACT</name>
<protein>
    <submittedName>
        <fullName evidence="10">YeeE/YedE family protein</fullName>
    </submittedName>
</protein>
<keyword evidence="2" id="KW-0813">Transport</keyword>
<evidence type="ECO:0000256" key="3">
    <source>
        <dbReference type="ARBA" id="ARBA00022475"/>
    </source>
</evidence>
<dbReference type="PANTHER" id="PTHR30574">
    <property type="entry name" value="INNER MEMBRANE PROTEIN YEDE"/>
    <property type="match status" value="1"/>
</dbReference>
<dbReference type="GO" id="GO:0005886">
    <property type="term" value="C:plasma membrane"/>
    <property type="evidence" value="ECO:0007669"/>
    <property type="project" value="UniProtKB-SubCell"/>
</dbReference>
<feature type="transmembrane region" description="Helical" evidence="9">
    <location>
        <begin position="94"/>
        <end position="118"/>
    </location>
</feature>
<dbReference type="PANTHER" id="PTHR30574:SF1">
    <property type="entry name" value="SULPHUR TRANSPORT DOMAIN-CONTAINING PROTEIN"/>
    <property type="match status" value="1"/>
</dbReference>
<organism evidence="10 11">
    <name type="scientific">Desulfomonile tiedjei</name>
    <dbReference type="NCBI Taxonomy" id="2358"/>
    <lineage>
        <taxon>Bacteria</taxon>
        <taxon>Pseudomonadati</taxon>
        <taxon>Thermodesulfobacteriota</taxon>
        <taxon>Desulfomonilia</taxon>
        <taxon>Desulfomonilales</taxon>
        <taxon>Desulfomonilaceae</taxon>
        <taxon>Desulfomonile</taxon>
    </lineage>
</organism>
<keyword evidence="5 9" id="KW-0812">Transmembrane</keyword>
<evidence type="ECO:0000256" key="9">
    <source>
        <dbReference type="SAM" id="Phobius"/>
    </source>
</evidence>
<proteinExistence type="inferred from homology"/>
<accession>A0A9D6Z7W5</accession>
<dbReference type="EMBL" id="JACRDE010000488">
    <property type="protein sequence ID" value="MBI5251506.1"/>
    <property type="molecule type" value="Genomic_DNA"/>
</dbReference>
<evidence type="ECO:0000313" key="11">
    <source>
        <dbReference type="Proteomes" id="UP000807825"/>
    </source>
</evidence>
<evidence type="ECO:0000256" key="6">
    <source>
        <dbReference type="ARBA" id="ARBA00022989"/>
    </source>
</evidence>
<reference evidence="10" key="1">
    <citation type="submission" date="2020-07" db="EMBL/GenBank/DDBJ databases">
        <title>Huge and variable diversity of episymbiotic CPR bacteria and DPANN archaea in groundwater ecosystems.</title>
        <authorList>
            <person name="He C.Y."/>
            <person name="Keren R."/>
            <person name="Whittaker M."/>
            <person name="Farag I.F."/>
            <person name="Doudna J."/>
            <person name="Cate J.H.D."/>
            <person name="Banfield J.F."/>
        </authorList>
    </citation>
    <scope>NUCLEOTIDE SEQUENCE</scope>
    <source>
        <strain evidence="10">NC_groundwater_1664_Pr3_B-0.1um_52_9</strain>
    </source>
</reference>
<keyword evidence="6 9" id="KW-1133">Transmembrane helix</keyword>
<feature type="transmembrane region" description="Helical" evidence="9">
    <location>
        <begin position="23"/>
        <end position="43"/>
    </location>
</feature>
<dbReference type="Pfam" id="PF04143">
    <property type="entry name" value="Sulf_transp"/>
    <property type="match status" value="1"/>
</dbReference>
<comment type="similarity">
    <text evidence="8">Belongs to the TsuA/YedE (TC 9.B.102) family.</text>
</comment>
<keyword evidence="3" id="KW-1003">Cell membrane</keyword>
<comment type="caution">
    <text evidence="10">The sequence shown here is derived from an EMBL/GenBank/DDBJ whole genome shotgun (WGS) entry which is preliminary data.</text>
</comment>
<evidence type="ECO:0000256" key="7">
    <source>
        <dbReference type="ARBA" id="ARBA00023136"/>
    </source>
</evidence>
<evidence type="ECO:0000313" key="10">
    <source>
        <dbReference type="EMBL" id="MBI5251506.1"/>
    </source>
</evidence>
<gene>
    <name evidence="10" type="ORF">HY912_18610</name>
</gene>